<proteinExistence type="predicted"/>
<dbReference type="OrthoDB" id="10328070at2759"/>
<keyword evidence="3" id="KW-1185">Reference proteome</keyword>
<feature type="region of interest" description="Disordered" evidence="1">
    <location>
        <begin position="344"/>
        <end position="386"/>
    </location>
</feature>
<organism evidence="2 3">
    <name type="scientific">Elsinoe batatas</name>
    <dbReference type="NCBI Taxonomy" id="2601811"/>
    <lineage>
        <taxon>Eukaryota</taxon>
        <taxon>Fungi</taxon>
        <taxon>Dikarya</taxon>
        <taxon>Ascomycota</taxon>
        <taxon>Pezizomycotina</taxon>
        <taxon>Dothideomycetes</taxon>
        <taxon>Dothideomycetidae</taxon>
        <taxon>Myriangiales</taxon>
        <taxon>Elsinoaceae</taxon>
        <taxon>Elsinoe</taxon>
    </lineage>
</organism>
<reference evidence="2" key="1">
    <citation type="submission" date="2021-07" db="EMBL/GenBank/DDBJ databases">
        <title>Elsinoe batatas strain:CRI-CJ2 Genome sequencing and assembly.</title>
        <authorList>
            <person name="Huang L."/>
        </authorList>
    </citation>
    <scope>NUCLEOTIDE SEQUENCE</scope>
    <source>
        <strain evidence="2">CRI-CJ2</strain>
    </source>
</reference>
<gene>
    <name evidence="2" type="ORF">KVT40_005364</name>
</gene>
<evidence type="ECO:0000256" key="1">
    <source>
        <dbReference type="SAM" id="MobiDB-lite"/>
    </source>
</evidence>
<evidence type="ECO:0000313" key="3">
    <source>
        <dbReference type="Proteomes" id="UP000809789"/>
    </source>
</evidence>
<dbReference type="AlphaFoldDB" id="A0A8K0KYN7"/>
<protein>
    <submittedName>
        <fullName evidence="2">Uncharacterized protein</fullName>
    </submittedName>
</protein>
<evidence type="ECO:0000313" key="2">
    <source>
        <dbReference type="EMBL" id="KAG8626419.1"/>
    </source>
</evidence>
<comment type="caution">
    <text evidence="2">The sequence shown here is derived from an EMBL/GenBank/DDBJ whole genome shotgun (WGS) entry which is preliminary data.</text>
</comment>
<accession>A0A8K0KYN7</accession>
<name>A0A8K0KYN7_9PEZI</name>
<dbReference type="Proteomes" id="UP000809789">
    <property type="component" value="Unassembled WGS sequence"/>
</dbReference>
<dbReference type="EMBL" id="JAESVG020000006">
    <property type="protein sequence ID" value="KAG8626419.1"/>
    <property type="molecule type" value="Genomic_DNA"/>
</dbReference>
<sequence>MAPKLKLTPTPTPPSFDTTNLDRALAERWNASVKQQISDQAEPRSFPSPGPLHKINMLLGAYMAGGLGCLLQRALQMVPEGEEFMPTENIDLTMMFKFCDGSQPVLDPEECEEFADNYELFYFRPDVPKLTAIQVFEMSVAVNSAGIVLEWNTMPEFIALLFEEMYQTKDDGGIPKPGVKNSIQELGRMAKEAAGKHELLRTHFAAMRFVEADVIQEHIDDIQESVDHMEDLLETDAEVYGLFIKLPNGPAWWELWAIVSAQPDAPTQGEFSRYLNERRDVEADQFAREMCGLRAPSLRRVLRFYKEVLAGLEGGQKLIQEDKQAEQQALRDAAAAAQNLLAGTQPLPVRPAGPGNGLPGANIHNNTPADNTPAGVTPAESREQTP</sequence>